<gene>
    <name evidence="1" type="ORF">LCGC14_2901620</name>
</gene>
<name>A0A0F9AKD1_9ZZZZ</name>
<proteinExistence type="predicted"/>
<comment type="caution">
    <text evidence="1">The sequence shown here is derived from an EMBL/GenBank/DDBJ whole genome shotgun (WGS) entry which is preliminary data.</text>
</comment>
<sequence length="33" mass="3999">HEMEVNSKDIKIRKLIQVVVELYQMIQNKDRVT</sequence>
<reference evidence="1" key="1">
    <citation type="journal article" date="2015" name="Nature">
        <title>Complex archaea that bridge the gap between prokaryotes and eukaryotes.</title>
        <authorList>
            <person name="Spang A."/>
            <person name="Saw J.H."/>
            <person name="Jorgensen S.L."/>
            <person name="Zaremba-Niedzwiedzka K."/>
            <person name="Martijn J."/>
            <person name="Lind A.E."/>
            <person name="van Eijk R."/>
            <person name="Schleper C."/>
            <person name="Guy L."/>
            <person name="Ettema T.J."/>
        </authorList>
    </citation>
    <scope>NUCLEOTIDE SEQUENCE</scope>
</reference>
<dbReference type="EMBL" id="LAZR01057148">
    <property type="protein sequence ID" value="KKK72661.1"/>
    <property type="molecule type" value="Genomic_DNA"/>
</dbReference>
<protein>
    <submittedName>
        <fullName evidence="1">Uncharacterized protein</fullName>
    </submittedName>
</protein>
<accession>A0A0F9AKD1</accession>
<evidence type="ECO:0000313" key="1">
    <source>
        <dbReference type="EMBL" id="KKK72661.1"/>
    </source>
</evidence>
<feature type="non-terminal residue" evidence="1">
    <location>
        <position position="1"/>
    </location>
</feature>
<dbReference type="AlphaFoldDB" id="A0A0F9AKD1"/>
<organism evidence="1">
    <name type="scientific">marine sediment metagenome</name>
    <dbReference type="NCBI Taxonomy" id="412755"/>
    <lineage>
        <taxon>unclassified sequences</taxon>
        <taxon>metagenomes</taxon>
        <taxon>ecological metagenomes</taxon>
    </lineage>
</organism>